<reference evidence="2" key="2">
    <citation type="submission" date="2015-06" db="UniProtKB">
        <authorList>
            <consortium name="EnsemblPlants"/>
        </authorList>
    </citation>
    <scope>IDENTIFICATION</scope>
</reference>
<evidence type="ECO:0000313" key="2">
    <source>
        <dbReference type="EnsemblPlants" id="ORUFI07G02670.1"/>
    </source>
</evidence>
<dbReference type="Proteomes" id="UP000008022">
    <property type="component" value="Unassembled WGS sequence"/>
</dbReference>
<accession>A0A0E0Q3Z6</accession>
<organism evidence="2 3">
    <name type="scientific">Oryza rufipogon</name>
    <name type="common">Brownbeard rice</name>
    <name type="synonym">Asian wild rice</name>
    <dbReference type="NCBI Taxonomy" id="4529"/>
    <lineage>
        <taxon>Eukaryota</taxon>
        <taxon>Viridiplantae</taxon>
        <taxon>Streptophyta</taxon>
        <taxon>Embryophyta</taxon>
        <taxon>Tracheophyta</taxon>
        <taxon>Spermatophyta</taxon>
        <taxon>Magnoliopsida</taxon>
        <taxon>Liliopsida</taxon>
        <taxon>Poales</taxon>
        <taxon>Poaceae</taxon>
        <taxon>BOP clade</taxon>
        <taxon>Oryzoideae</taxon>
        <taxon>Oryzeae</taxon>
        <taxon>Oryzinae</taxon>
        <taxon>Oryza</taxon>
    </lineage>
</organism>
<dbReference type="Gramene" id="ORUFI07G02670.1">
    <property type="protein sequence ID" value="ORUFI07G02670.1"/>
    <property type="gene ID" value="ORUFI07G02670"/>
</dbReference>
<dbReference type="EnsemblPlants" id="ORUFI07G02670.1">
    <property type="protein sequence ID" value="ORUFI07G02670.1"/>
    <property type="gene ID" value="ORUFI07G02670"/>
</dbReference>
<dbReference type="AlphaFoldDB" id="A0A0E0Q3Z6"/>
<protein>
    <submittedName>
        <fullName evidence="2">Uncharacterized protein</fullName>
    </submittedName>
</protein>
<sequence length="61" mass="6681">MLPHHAAPTSPHRGFEAAMPFSAKSTRRPLDGNWQVINGHHNSQAPEEVSTMEEGSEDQSS</sequence>
<evidence type="ECO:0000256" key="1">
    <source>
        <dbReference type="SAM" id="MobiDB-lite"/>
    </source>
</evidence>
<feature type="compositionally biased region" description="Acidic residues" evidence="1">
    <location>
        <begin position="50"/>
        <end position="61"/>
    </location>
</feature>
<proteinExistence type="predicted"/>
<keyword evidence="3" id="KW-1185">Reference proteome</keyword>
<reference evidence="3" key="1">
    <citation type="submission" date="2013-06" db="EMBL/GenBank/DDBJ databases">
        <authorList>
            <person name="Zhao Q."/>
        </authorList>
    </citation>
    <scope>NUCLEOTIDE SEQUENCE</scope>
    <source>
        <strain evidence="3">cv. W1943</strain>
    </source>
</reference>
<name>A0A0E0Q3Z6_ORYRU</name>
<feature type="region of interest" description="Disordered" evidence="1">
    <location>
        <begin position="26"/>
        <end position="61"/>
    </location>
</feature>
<evidence type="ECO:0000313" key="3">
    <source>
        <dbReference type="Proteomes" id="UP000008022"/>
    </source>
</evidence>
<feature type="region of interest" description="Disordered" evidence="1">
    <location>
        <begin position="1"/>
        <end position="20"/>
    </location>
</feature>
<dbReference type="HOGENOM" id="CLU_2926770_0_0_1"/>